<dbReference type="AlphaFoldDB" id="A0A8S4NXZ3"/>
<dbReference type="EMBL" id="CAIIXF020000006">
    <property type="protein sequence ID" value="CAH1786775.1"/>
    <property type="molecule type" value="Genomic_DNA"/>
</dbReference>
<organism evidence="1 2">
    <name type="scientific">Owenia fusiformis</name>
    <name type="common">Polychaete worm</name>
    <dbReference type="NCBI Taxonomy" id="6347"/>
    <lineage>
        <taxon>Eukaryota</taxon>
        <taxon>Metazoa</taxon>
        <taxon>Spiralia</taxon>
        <taxon>Lophotrochozoa</taxon>
        <taxon>Annelida</taxon>
        <taxon>Polychaeta</taxon>
        <taxon>Sedentaria</taxon>
        <taxon>Canalipalpata</taxon>
        <taxon>Sabellida</taxon>
        <taxon>Oweniida</taxon>
        <taxon>Oweniidae</taxon>
        <taxon>Owenia</taxon>
    </lineage>
</organism>
<sequence length="266" mass="30471">VQATLIDDGRSLIRQAGRSSPGHHGEGYFKMLRSYMTDQMKILCPSADRIVYSAIYGDFQKDRMEHGTEGTKLIETRYRRNIRLPPRQSLDDIPHFTNHPIVHRITPYELEAIVEEDRKDGWKIFPAKSFTSEWEPMSMIDGVKSNIQIIAYRSLLFASYDTNGKCVAVSALNGFPITPGQRSDCDFYGPNLNHLQAHMIAHAEEAHKKSKKANCDLYFCVYFPQTISLEKMTDFADKELAWEISDIHDGNVYITAERPLTRHAKL</sequence>
<comment type="caution">
    <text evidence="1">The sequence shown here is derived from an EMBL/GenBank/DDBJ whole genome shotgun (WGS) entry which is preliminary data.</text>
</comment>
<evidence type="ECO:0000313" key="1">
    <source>
        <dbReference type="EMBL" id="CAH1786775.1"/>
    </source>
</evidence>
<proteinExistence type="predicted"/>
<feature type="non-terminal residue" evidence="1">
    <location>
        <position position="1"/>
    </location>
</feature>
<accession>A0A8S4NXZ3</accession>
<evidence type="ECO:0000313" key="2">
    <source>
        <dbReference type="Proteomes" id="UP000749559"/>
    </source>
</evidence>
<dbReference type="Proteomes" id="UP000749559">
    <property type="component" value="Unassembled WGS sequence"/>
</dbReference>
<reference evidence="1" key="1">
    <citation type="submission" date="2022-03" db="EMBL/GenBank/DDBJ databases">
        <authorList>
            <person name="Martin C."/>
        </authorList>
    </citation>
    <scope>NUCLEOTIDE SEQUENCE</scope>
</reference>
<gene>
    <name evidence="1" type="ORF">OFUS_LOCUS12603</name>
</gene>
<keyword evidence="2" id="KW-1185">Reference proteome</keyword>
<protein>
    <submittedName>
        <fullName evidence="1">Uncharacterized protein</fullName>
    </submittedName>
</protein>
<dbReference type="OrthoDB" id="6086192at2759"/>
<name>A0A8S4NXZ3_OWEFU</name>